<accession>A0A6S7JPJ7</accession>
<dbReference type="EMBL" id="CACRXK020010000">
    <property type="protein sequence ID" value="CAB4018432.1"/>
    <property type="molecule type" value="Genomic_DNA"/>
</dbReference>
<proteinExistence type="predicted"/>
<evidence type="ECO:0000313" key="2">
    <source>
        <dbReference type="Proteomes" id="UP001152795"/>
    </source>
</evidence>
<evidence type="ECO:0000313" key="1">
    <source>
        <dbReference type="EMBL" id="CAB4018432.1"/>
    </source>
</evidence>
<protein>
    <submittedName>
        <fullName evidence="1">Uncharacterized protein</fullName>
    </submittedName>
</protein>
<name>A0A6S7JPJ7_PARCT</name>
<dbReference type="OrthoDB" id="10065482at2759"/>
<keyword evidence="2" id="KW-1185">Reference proteome</keyword>
<dbReference type="AlphaFoldDB" id="A0A6S7JPJ7"/>
<sequence>MTQMRQRFASSSYEQWVKIEKSFDFFWKAFDLLHPNRAEDEEWQYMIAGSDFVHDLLALLDILSVTLLPGWLVTSDGGRDSGEDRFSWTQREQHEMKEDHRRFAKDLKDSLEKRVTSILHSEMMSHLEVFDAANLVKLHCGTAEDGKITFFLPEGEIEEYGVEECKEVMKVASKLSHIQASGLNFDTRMAHAYMGLLKKAVLEAKKIRAEESTNLESIFVMRFSNEMVRKVRLSEKCVYTSFYSNKVLYDIAQPPPCALLDIVLAKGGPEAIAESFYNTMRNQQQSGGQSNDTLARRTKVNWCLPSLKHCEKIIKEGVRLYLEGGR</sequence>
<gene>
    <name evidence="1" type="ORF">PACLA_8A031745</name>
</gene>
<comment type="caution">
    <text evidence="1">The sequence shown here is derived from an EMBL/GenBank/DDBJ whole genome shotgun (WGS) entry which is preliminary data.</text>
</comment>
<reference evidence="1" key="1">
    <citation type="submission" date="2020-04" db="EMBL/GenBank/DDBJ databases">
        <authorList>
            <person name="Alioto T."/>
            <person name="Alioto T."/>
            <person name="Gomez Garrido J."/>
        </authorList>
    </citation>
    <scope>NUCLEOTIDE SEQUENCE</scope>
    <source>
        <strain evidence="1">A484AB</strain>
    </source>
</reference>
<organism evidence="1 2">
    <name type="scientific">Paramuricea clavata</name>
    <name type="common">Red gorgonian</name>
    <name type="synonym">Violescent sea-whip</name>
    <dbReference type="NCBI Taxonomy" id="317549"/>
    <lineage>
        <taxon>Eukaryota</taxon>
        <taxon>Metazoa</taxon>
        <taxon>Cnidaria</taxon>
        <taxon>Anthozoa</taxon>
        <taxon>Octocorallia</taxon>
        <taxon>Malacalcyonacea</taxon>
        <taxon>Plexauridae</taxon>
        <taxon>Paramuricea</taxon>
    </lineage>
</organism>
<dbReference type="Proteomes" id="UP001152795">
    <property type="component" value="Unassembled WGS sequence"/>
</dbReference>